<feature type="region of interest" description="Disordered" evidence="1">
    <location>
        <begin position="1"/>
        <end position="20"/>
    </location>
</feature>
<evidence type="ECO:0000313" key="2">
    <source>
        <dbReference type="EMBL" id="ORX96894.1"/>
    </source>
</evidence>
<organism evidence="2 3">
    <name type="scientific">Clohesyomyces aquaticus</name>
    <dbReference type="NCBI Taxonomy" id="1231657"/>
    <lineage>
        <taxon>Eukaryota</taxon>
        <taxon>Fungi</taxon>
        <taxon>Dikarya</taxon>
        <taxon>Ascomycota</taxon>
        <taxon>Pezizomycotina</taxon>
        <taxon>Dothideomycetes</taxon>
        <taxon>Pleosporomycetidae</taxon>
        <taxon>Pleosporales</taxon>
        <taxon>Lindgomycetaceae</taxon>
        <taxon>Clohesyomyces</taxon>
    </lineage>
</organism>
<evidence type="ECO:0000256" key="1">
    <source>
        <dbReference type="SAM" id="MobiDB-lite"/>
    </source>
</evidence>
<feature type="compositionally biased region" description="Polar residues" evidence="1">
    <location>
        <begin position="7"/>
        <end position="17"/>
    </location>
</feature>
<dbReference type="OrthoDB" id="1046782at2759"/>
<reference evidence="2 3" key="1">
    <citation type="submission" date="2016-07" db="EMBL/GenBank/DDBJ databases">
        <title>Pervasive Adenine N6-methylation of Active Genes in Fungi.</title>
        <authorList>
            <consortium name="DOE Joint Genome Institute"/>
            <person name="Mondo S.J."/>
            <person name="Dannebaum R.O."/>
            <person name="Kuo R.C."/>
            <person name="Labutti K."/>
            <person name="Haridas S."/>
            <person name="Kuo A."/>
            <person name="Salamov A."/>
            <person name="Ahrendt S.R."/>
            <person name="Lipzen A."/>
            <person name="Sullivan W."/>
            <person name="Andreopoulos W.B."/>
            <person name="Clum A."/>
            <person name="Lindquist E."/>
            <person name="Daum C."/>
            <person name="Ramamoorthy G.K."/>
            <person name="Gryganskyi A."/>
            <person name="Culley D."/>
            <person name="Magnuson J.K."/>
            <person name="James T.Y."/>
            <person name="O'Malley M.A."/>
            <person name="Stajich J.E."/>
            <person name="Spatafora J.W."/>
            <person name="Visel A."/>
            <person name="Grigoriev I.V."/>
        </authorList>
    </citation>
    <scope>NUCLEOTIDE SEQUENCE [LARGE SCALE GENOMIC DNA]</scope>
    <source>
        <strain evidence="2 3">CBS 115471</strain>
    </source>
</reference>
<sequence length="173" mass="19780">MDVLPSPTIQDDTSTQAAPAPRITSLEDAFSTAQMIIIHPGHCDLGDYDMENSKHMFAVKRLHTQEEQLPWQEVAVLKHFRHVKHIVPLLATYTSRGHHYLIFPWDTADLRDEAPQSDANVSRVTICPTYHAPECGIENGKISRKTDVWILSCTFLEFVTWFLMRFDAVANKF</sequence>
<keyword evidence="3" id="KW-1185">Reference proteome</keyword>
<dbReference type="Gene3D" id="1.10.510.10">
    <property type="entry name" value="Transferase(Phosphotransferase) domain 1"/>
    <property type="match status" value="1"/>
</dbReference>
<evidence type="ECO:0008006" key="4">
    <source>
        <dbReference type="Google" id="ProtNLM"/>
    </source>
</evidence>
<dbReference type="EMBL" id="MCFA01000245">
    <property type="protein sequence ID" value="ORX96894.1"/>
    <property type="molecule type" value="Genomic_DNA"/>
</dbReference>
<dbReference type="SUPFAM" id="SSF56112">
    <property type="entry name" value="Protein kinase-like (PK-like)"/>
    <property type="match status" value="1"/>
</dbReference>
<dbReference type="STRING" id="1231657.A0A1Y1YGX5"/>
<dbReference type="AlphaFoldDB" id="A0A1Y1YGX5"/>
<proteinExistence type="predicted"/>
<accession>A0A1Y1YGX5</accession>
<protein>
    <recommendedName>
        <fullName evidence="4">Protein kinase domain-containing protein</fullName>
    </recommendedName>
</protein>
<evidence type="ECO:0000313" key="3">
    <source>
        <dbReference type="Proteomes" id="UP000193144"/>
    </source>
</evidence>
<comment type="caution">
    <text evidence="2">The sequence shown here is derived from an EMBL/GenBank/DDBJ whole genome shotgun (WGS) entry which is preliminary data.</text>
</comment>
<gene>
    <name evidence="2" type="ORF">BCR34DRAFT_607473</name>
</gene>
<name>A0A1Y1YGX5_9PLEO</name>
<dbReference type="Proteomes" id="UP000193144">
    <property type="component" value="Unassembled WGS sequence"/>
</dbReference>
<dbReference type="InterPro" id="IPR011009">
    <property type="entry name" value="Kinase-like_dom_sf"/>
</dbReference>